<evidence type="ECO:0000256" key="4">
    <source>
        <dbReference type="ARBA" id="ARBA00022989"/>
    </source>
</evidence>
<evidence type="ECO:0000256" key="5">
    <source>
        <dbReference type="ARBA" id="ARBA00023136"/>
    </source>
</evidence>
<evidence type="ECO:0000256" key="3">
    <source>
        <dbReference type="ARBA" id="ARBA00022692"/>
    </source>
</evidence>
<evidence type="ECO:0000256" key="1">
    <source>
        <dbReference type="ARBA" id="ARBA00004141"/>
    </source>
</evidence>
<dbReference type="GO" id="GO:0005886">
    <property type="term" value="C:plasma membrane"/>
    <property type="evidence" value="ECO:0007669"/>
    <property type="project" value="TreeGrafter"/>
</dbReference>
<evidence type="ECO:0000313" key="10">
    <source>
        <dbReference type="Proteomes" id="UP000030106"/>
    </source>
</evidence>
<feature type="transmembrane region" description="Helical" evidence="7">
    <location>
        <begin position="101"/>
        <end position="126"/>
    </location>
</feature>
<keyword evidence="4 7" id="KW-1133">Transmembrane helix</keyword>
<evidence type="ECO:0000256" key="2">
    <source>
        <dbReference type="ARBA" id="ARBA00005887"/>
    </source>
</evidence>
<dbReference type="OrthoDB" id="534912at2759"/>
<dbReference type="PANTHER" id="PTHR43029">
    <property type="entry name" value="AMMONIUM TRANSPORTER MEP2"/>
    <property type="match status" value="1"/>
</dbReference>
<dbReference type="eggNOG" id="KOG0682">
    <property type="taxonomic scope" value="Eukaryota"/>
</dbReference>
<dbReference type="PANTHER" id="PTHR43029:SF4">
    <property type="entry name" value="AMMONIUM TRANSPORTER MEP1-RELATED"/>
    <property type="match status" value="1"/>
</dbReference>
<comment type="similarity">
    <text evidence="2">Belongs to the ammonia transporter channel (TC 1.A.11.2) family.</text>
</comment>
<evidence type="ECO:0000256" key="7">
    <source>
        <dbReference type="SAM" id="Phobius"/>
    </source>
</evidence>
<feature type="domain" description="Ammonium transporter AmtB-like" evidence="8">
    <location>
        <begin position="1"/>
        <end position="155"/>
    </location>
</feature>
<dbReference type="InterPro" id="IPR029020">
    <property type="entry name" value="Ammonium/urea_transptr"/>
</dbReference>
<dbReference type="InterPro" id="IPR001905">
    <property type="entry name" value="Ammonium_transpt"/>
</dbReference>
<organism evidence="9 10">
    <name type="scientific">Beauveria bassiana D1-5</name>
    <dbReference type="NCBI Taxonomy" id="1245745"/>
    <lineage>
        <taxon>Eukaryota</taxon>
        <taxon>Fungi</taxon>
        <taxon>Dikarya</taxon>
        <taxon>Ascomycota</taxon>
        <taxon>Pezizomycotina</taxon>
        <taxon>Sordariomycetes</taxon>
        <taxon>Hypocreomycetidae</taxon>
        <taxon>Hypocreales</taxon>
        <taxon>Cordycipitaceae</taxon>
        <taxon>Beauveria</taxon>
    </lineage>
</organism>
<sequence>MVGWCSGTISGLVAATPASGFIDPWASIILGIVAGVCCNFGTKIKFLVGIDDSLDVFAEHGIGGMVGLIFNAFFATKHVIGLDGVNSGTDGGFLDHRFATIGWQIAAIVAASGYAFVMSAIIAKIIDLVPGLKLRASEEAELLGMDDDQHGEFSYDYVEVRRDFLAWSPQRGEPAEEGTMLEPQHGIAEHASMIRPTSSSVAMAEGKRSSPSSLRDHSDREEVIVEAVEPTIKEKQPSA</sequence>
<dbReference type="InterPro" id="IPR024041">
    <property type="entry name" value="NH4_transpt_AmtB-like_dom"/>
</dbReference>
<dbReference type="GO" id="GO:0008519">
    <property type="term" value="F:ammonium channel activity"/>
    <property type="evidence" value="ECO:0007669"/>
    <property type="project" value="InterPro"/>
</dbReference>
<proteinExistence type="inferred from homology"/>
<dbReference type="Gene3D" id="1.10.3430.10">
    <property type="entry name" value="Ammonium transporter AmtB like domains"/>
    <property type="match status" value="1"/>
</dbReference>
<dbReference type="HOGENOM" id="CLU_000445_33_5_1"/>
<keyword evidence="5 7" id="KW-0472">Membrane</keyword>
<name>A0A0A2VVU4_BEABA</name>
<feature type="transmembrane region" description="Helical" evidence="7">
    <location>
        <begin position="25"/>
        <end position="42"/>
    </location>
</feature>
<dbReference type="AlphaFoldDB" id="A0A0A2VVU4"/>
<keyword evidence="3 7" id="KW-0812">Transmembrane</keyword>
<dbReference type="Pfam" id="PF00909">
    <property type="entry name" value="Ammonium_transp"/>
    <property type="match status" value="1"/>
</dbReference>
<feature type="region of interest" description="Disordered" evidence="6">
    <location>
        <begin position="195"/>
        <end position="221"/>
    </location>
</feature>
<evidence type="ECO:0000313" key="9">
    <source>
        <dbReference type="EMBL" id="KGQ11718.1"/>
    </source>
</evidence>
<evidence type="ECO:0000256" key="6">
    <source>
        <dbReference type="SAM" id="MobiDB-lite"/>
    </source>
</evidence>
<evidence type="ECO:0000259" key="8">
    <source>
        <dbReference type="Pfam" id="PF00909"/>
    </source>
</evidence>
<comment type="subcellular location">
    <subcellularLocation>
        <location evidence="1">Membrane</location>
        <topology evidence="1">Multi-pass membrane protein</topology>
    </subcellularLocation>
</comment>
<dbReference type="SUPFAM" id="SSF111352">
    <property type="entry name" value="Ammonium transporter"/>
    <property type="match status" value="1"/>
</dbReference>
<comment type="caution">
    <text evidence="9">The sequence shown here is derived from an EMBL/GenBank/DDBJ whole genome shotgun (WGS) entry which is preliminary data.</text>
</comment>
<dbReference type="STRING" id="1245745.A0A0A2VVU4"/>
<protein>
    <submittedName>
        <fullName evidence="9">Ammonium transporter MEP3</fullName>
    </submittedName>
</protein>
<accession>A0A0A2VVU4</accession>
<gene>
    <name evidence="9" type="ORF">BBAD15_g2547</name>
</gene>
<reference evidence="9 10" key="1">
    <citation type="submission" date="2012-10" db="EMBL/GenBank/DDBJ databases">
        <title>Genome sequencing and analysis of entomopathogenic fungi Beauveria bassiana D1-5.</title>
        <authorList>
            <person name="Li Q."/>
            <person name="Wang L."/>
            <person name="Zhang Z."/>
            <person name="Wang Q."/>
            <person name="Ren J."/>
            <person name="Wang M."/>
            <person name="Xu W."/>
            <person name="Wang J."/>
            <person name="Lu Y."/>
            <person name="Du Q."/>
            <person name="Sun Z."/>
        </authorList>
    </citation>
    <scope>NUCLEOTIDE SEQUENCE [LARGE SCALE GENOMIC DNA]</scope>
    <source>
        <strain evidence="9 10">D1-5</strain>
    </source>
</reference>
<dbReference type="EMBL" id="ANFO01000184">
    <property type="protein sequence ID" value="KGQ11718.1"/>
    <property type="molecule type" value="Genomic_DNA"/>
</dbReference>
<feature type="transmembrane region" description="Helical" evidence="7">
    <location>
        <begin position="62"/>
        <end position="81"/>
    </location>
</feature>
<dbReference type="Proteomes" id="UP000030106">
    <property type="component" value="Unassembled WGS sequence"/>
</dbReference>